<gene>
    <name evidence="10" type="ORF">J6595_11195</name>
</gene>
<dbReference type="Gene3D" id="3.30.43.10">
    <property type="entry name" value="Uridine Diphospho-n-acetylenolpyruvylglucosamine Reductase, domain 2"/>
    <property type="match status" value="1"/>
</dbReference>
<comment type="cofactor">
    <cofactor evidence="1">
        <name>FAD</name>
        <dbReference type="ChEBI" id="CHEBI:57692"/>
    </cofactor>
</comment>
<dbReference type="Pfam" id="PF13183">
    <property type="entry name" value="Fer4_8"/>
    <property type="match status" value="1"/>
</dbReference>
<protein>
    <submittedName>
        <fullName evidence="10">FAD-binding protein</fullName>
    </submittedName>
</protein>
<keyword evidence="5" id="KW-0560">Oxidoreductase</keyword>
<dbReference type="InterPro" id="IPR016167">
    <property type="entry name" value="FAD-bd_PCMH_sub1"/>
</dbReference>
<dbReference type="PANTHER" id="PTHR11748">
    <property type="entry name" value="D-LACTATE DEHYDROGENASE"/>
    <property type="match status" value="1"/>
</dbReference>
<dbReference type="Pfam" id="PF01565">
    <property type="entry name" value="FAD_binding_4"/>
    <property type="match status" value="1"/>
</dbReference>
<comment type="caution">
    <text evidence="10">The sequence shown here is derived from an EMBL/GenBank/DDBJ whole genome shotgun (WGS) entry which is preliminary data.</text>
</comment>
<dbReference type="Gene3D" id="3.30.70.2740">
    <property type="match status" value="1"/>
</dbReference>
<evidence type="ECO:0000256" key="7">
    <source>
        <dbReference type="ARBA" id="ARBA00023014"/>
    </source>
</evidence>
<dbReference type="RefSeq" id="WP_209594637.1">
    <property type="nucleotide sequence ID" value="NZ_JAGJCF010000006.1"/>
</dbReference>
<name>A0ABS4BHD3_9HYPH</name>
<dbReference type="PROSITE" id="PS51387">
    <property type="entry name" value="FAD_PCMH"/>
    <property type="match status" value="1"/>
</dbReference>
<dbReference type="Pfam" id="PF02913">
    <property type="entry name" value="FAD-oxidase_C"/>
    <property type="match status" value="1"/>
</dbReference>
<evidence type="ECO:0000256" key="6">
    <source>
        <dbReference type="ARBA" id="ARBA00023004"/>
    </source>
</evidence>
<dbReference type="Proteomes" id="UP000678276">
    <property type="component" value="Unassembled WGS sequence"/>
</dbReference>
<dbReference type="InterPro" id="IPR017896">
    <property type="entry name" value="4Fe4S_Fe-S-bd"/>
</dbReference>
<keyword evidence="7" id="KW-0411">Iron-sulfur</keyword>
<evidence type="ECO:0000256" key="1">
    <source>
        <dbReference type="ARBA" id="ARBA00001974"/>
    </source>
</evidence>
<keyword evidence="3" id="KW-0479">Metal-binding</keyword>
<dbReference type="InterPro" id="IPR036318">
    <property type="entry name" value="FAD-bd_PCMH-like_sf"/>
</dbReference>
<dbReference type="EMBL" id="JAGJCF010000006">
    <property type="protein sequence ID" value="MBP0616148.1"/>
    <property type="molecule type" value="Genomic_DNA"/>
</dbReference>
<evidence type="ECO:0000256" key="5">
    <source>
        <dbReference type="ARBA" id="ARBA00023002"/>
    </source>
</evidence>
<dbReference type="Gene3D" id="3.30.465.10">
    <property type="match status" value="1"/>
</dbReference>
<dbReference type="InterPro" id="IPR004017">
    <property type="entry name" value="Cys_rich_dom"/>
</dbReference>
<feature type="compositionally biased region" description="Basic and acidic residues" evidence="8">
    <location>
        <begin position="783"/>
        <end position="796"/>
    </location>
</feature>
<dbReference type="InterPro" id="IPR004113">
    <property type="entry name" value="FAD-bd_oxidored_4_C"/>
</dbReference>
<reference evidence="10 11" key="1">
    <citation type="submission" date="2021-04" db="EMBL/GenBank/DDBJ databases">
        <title>Whole genome sequence of Jiella sp. KSK16Y-1.</title>
        <authorList>
            <person name="Tuo L."/>
        </authorList>
    </citation>
    <scope>NUCLEOTIDE SEQUENCE [LARGE SCALE GENOMIC DNA]</scope>
    <source>
        <strain evidence="10 11">KSK16Y-1</strain>
    </source>
</reference>
<dbReference type="SUPFAM" id="SSF56176">
    <property type="entry name" value="FAD-binding/transporter-associated domain-like"/>
    <property type="match status" value="1"/>
</dbReference>
<dbReference type="InterPro" id="IPR016171">
    <property type="entry name" value="Vanillyl_alc_oxidase_C-sub2"/>
</dbReference>
<feature type="domain" description="FAD-binding PCMH-type" evidence="9">
    <location>
        <begin position="38"/>
        <end position="263"/>
    </location>
</feature>
<keyword evidence="6" id="KW-0408">Iron</keyword>
<dbReference type="PROSITE" id="PS00198">
    <property type="entry name" value="4FE4S_FER_1"/>
    <property type="match status" value="1"/>
</dbReference>
<evidence type="ECO:0000256" key="3">
    <source>
        <dbReference type="ARBA" id="ARBA00022723"/>
    </source>
</evidence>
<dbReference type="Pfam" id="PF02754">
    <property type="entry name" value="CCG"/>
    <property type="match status" value="1"/>
</dbReference>
<keyword evidence="11" id="KW-1185">Reference proteome</keyword>
<dbReference type="InterPro" id="IPR006094">
    <property type="entry name" value="Oxid_FAD_bind_N"/>
</dbReference>
<feature type="region of interest" description="Disordered" evidence="8">
    <location>
        <begin position="721"/>
        <end position="796"/>
    </location>
</feature>
<dbReference type="PANTHER" id="PTHR11748:SF119">
    <property type="entry name" value="D-2-HYDROXYGLUTARATE DEHYDROGENASE"/>
    <property type="match status" value="1"/>
</dbReference>
<proteinExistence type="predicted"/>
<dbReference type="InterPro" id="IPR016164">
    <property type="entry name" value="FAD-linked_Oxase-like_C"/>
</dbReference>
<dbReference type="InterPro" id="IPR016166">
    <property type="entry name" value="FAD-bd_PCMH"/>
</dbReference>
<evidence type="ECO:0000313" key="10">
    <source>
        <dbReference type="EMBL" id="MBP0616148.1"/>
    </source>
</evidence>
<feature type="compositionally biased region" description="Polar residues" evidence="8">
    <location>
        <begin position="741"/>
        <end position="753"/>
    </location>
</feature>
<evidence type="ECO:0000256" key="2">
    <source>
        <dbReference type="ARBA" id="ARBA00022630"/>
    </source>
</evidence>
<evidence type="ECO:0000313" key="11">
    <source>
        <dbReference type="Proteomes" id="UP000678276"/>
    </source>
</evidence>
<keyword evidence="2" id="KW-0285">Flavoprotein</keyword>
<organism evidence="10 11">
    <name type="scientific">Jiella mangrovi</name>
    <dbReference type="NCBI Taxonomy" id="2821407"/>
    <lineage>
        <taxon>Bacteria</taxon>
        <taxon>Pseudomonadati</taxon>
        <taxon>Pseudomonadota</taxon>
        <taxon>Alphaproteobacteria</taxon>
        <taxon>Hyphomicrobiales</taxon>
        <taxon>Aurantimonadaceae</taxon>
        <taxon>Jiella</taxon>
    </lineage>
</organism>
<keyword evidence="4" id="KW-0274">FAD</keyword>
<evidence type="ECO:0000259" key="9">
    <source>
        <dbReference type="PROSITE" id="PS51387"/>
    </source>
</evidence>
<dbReference type="Gene3D" id="1.10.45.10">
    <property type="entry name" value="Vanillyl-alcohol Oxidase, Chain A, domain 4"/>
    <property type="match status" value="1"/>
</dbReference>
<dbReference type="SUPFAM" id="SSF46548">
    <property type="entry name" value="alpha-helical ferredoxin"/>
    <property type="match status" value="1"/>
</dbReference>
<accession>A0ABS4BHD3</accession>
<dbReference type="InterPro" id="IPR016169">
    <property type="entry name" value="FAD-bd_PCMH_sub2"/>
</dbReference>
<sequence>MSERLRPGLERRLQKEIAGEVLFDRFTRGRYATDASIYQIMPTGVVVARTAQDVSAALEAARSEGVPLTMRGGGTSQCGQTVNSGLIVDTSKYLNRLIELDVEGRRAIVEPGIVLDDLNRLLKPHGLWFPVDVSTASRATIGGMAGNNSCGSRSLRYGTMRENVISIDAILADGTPARFAELRQDARRDPPRDLVAAMLALGRREASEIDARFPKVQRRVGGYNLDALVQGETSQAINLAHLLVGSEGTLGISTAIEIRLSPLPKTTKLLGVCHFPTFRAAMEAAQHIVALKPTSVELVDETMIGLAREIPIFVPTLEAFVEGRPAALLLTEFADDPDENAENIARLEAVMSDLGYGFGRGGAYEGGVVTVSDPKLQGAIAELRASGLNIMMSMKEAGKPVSFVEDCAVPLEHLADYTDRLTAIFERHGTRGTWYAHASEGCLHVRPVLNVKLEQDVATMRAIAEEAFAMVREYKGSHSGEHGDGIVRSEFHEAMFGTRIAGAFKEVKTAFDPNSLLNPGKIVDASKMDDRSLMRYPEGYAADDFKTAFDWSSWTGASGGFQGAIEMCNNNGACRKAAGAVMCPSYRVTRNERDVTRGRANTLRLAISGQLGPDALHSDGMAETLKLCVSCKACRRECPTGVDMAKMKSEVLYQRGKRNGYSAKDRLIANLPRTAAMASRMSGVISLRDRIGPLARLSEKLLGFSSRRSLPTFRRDFFKDHEGDITSHPAPSGSPPRPATNGLTPNAPISSEDQAPDGVMLNPEGAGADTSTGARHPLNGQRGIERTERRAVEEPAEDRARPAVVLFADTFGRWFDPETLRAAVKVLAAAGYDVETARPVSGRQPLCCGRTYIASGMADRAREEARRTIAALLPHIRAGKTVVGLEPSCLLTLRDEFPALVPGEEADMVAANALLFEEFVAREAKAGRMELPLKALGRKAYLHGHCHQKAFGAMPAIEAALRLIPELDLTVIESSCCGMAGAFGYDAETIDVSIAMGEASLLPAVRQAPKDALIVADGTSCRHQIHDGAGRNAIHVAELLASALRDVSPPDSMGQAD</sequence>
<evidence type="ECO:0000256" key="4">
    <source>
        <dbReference type="ARBA" id="ARBA00022827"/>
    </source>
</evidence>
<dbReference type="SUPFAM" id="SSF55103">
    <property type="entry name" value="FAD-linked oxidases, C-terminal domain"/>
    <property type="match status" value="1"/>
</dbReference>
<dbReference type="InterPro" id="IPR017900">
    <property type="entry name" value="4Fe4S_Fe_S_CS"/>
</dbReference>
<evidence type="ECO:0000256" key="8">
    <source>
        <dbReference type="SAM" id="MobiDB-lite"/>
    </source>
</evidence>